<protein>
    <submittedName>
        <fullName evidence="2">Type I restriction enzyme HsdR N-terminal domain-containing protein</fullName>
    </submittedName>
</protein>
<gene>
    <name evidence="2" type="ORF">RIF25_08220</name>
</gene>
<feature type="domain" description="Type I restriction enzyme R protein N-terminal" evidence="1">
    <location>
        <begin position="24"/>
        <end position="120"/>
    </location>
</feature>
<evidence type="ECO:0000313" key="2">
    <source>
        <dbReference type="EMBL" id="MDS3860798.1"/>
    </source>
</evidence>
<dbReference type="AlphaFoldDB" id="A0AAE4FS66"/>
<comment type="caution">
    <text evidence="2">The sequence shown here is derived from an EMBL/GenBank/DDBJ whole genome shotgun (WGS) entry which is preliminary data.</text>
</comment>
<keyword evidence="3" id="KW-1185">Reference proteome</keyword>
<dbReference type="Gene3D" id="3.90.1570.30">
    <property type="match status" value="1"/>
</dbReference>
<dbReference type="PIRSF" id="PIRSF035009">
    <property type="entry name" value="UCP035009_HSDR_N"/>
    <property type="match status" value="1"/>
</dbReference>
<dbReference type="EMBL" id="JAVMIP010000006">
    <property type="protein sequence ID" value="MDS3860798.1"/>
    <property type="molecule type" value="Genomic_DNA"/>
</dbReference>
<dbReference type="RefSeq" id="WP_322878063.1">
    <property type="nucleotide sequence ID" value="NZ_JAVMIP010000006.1"/>
</dbReference>
<accession>A0AAE4FS66</accession>
<name>A0AAE4FS66_9CYAN</name>
<dbReference type="InterPro" id="IPR029464">
    <property type="entry name" value="HSDR_N"/>
</dbReference>
<evidence type="ECO:0000313" key="3">
    <source>
        <dbReference type="Proteomes" id="UP001268256"/>
    </source>
</evidence>
<dbReference type="Proteomes" id="UP001268256">
    <property type="component" value="Unassembled WGS sequence"/>
</dbReference>
<dbReference type="Pfam" id="PF13588">
    <property type="entry name" value="HSDR_N_2"/>
    <property type="match status" value="1"/>
</dbReference>
<dbReference type="InterPro" id="IPR017035">
    <property type="entry name" value="UCP035009_HsdR_All3000-type"/>
</dbReference>
<proteinExistence type="predicted"/>
<organism evidence="2 3">
    <name type="scientific">Pseudocalidococcus azoricus BACA0444</name>
    <dbReference type="NCBI Taxonomy" id="2918990"/>
    <lineage>
        <taxon>Bacteria</taxon>
        <taxon>Bacillati</taxon>
        <taxon>Cyanobacteriota</taxon>
        <taxon>Cyanophyceae</taxon>
        <taxon>Acaryochloridales</taxon>
        <taxon>Thermosynechococcaceae</taxon>
        <taxon>Pseudocalidococcus</taxon>
        <taxon>Pseudocalidococcus azoricus</taxon>
    </lineage>
</organism>
<reference evidence="3" key="1">
    <citation type="submission" date="2023-07" db="EMBL/GenBank/DDBJ databases">
        <authorList>
            <person name="Luz R."/>
            <person name="Cordeiro R."/>
            <person name="Fonseca A."/>
            <person name="Goncalves V."/>
        </authorList>
    </citation>
    <scope>NUCLEOTIDE SEQUENCE [LARGE SCALE GENOMIC DNA]</scope>
    <source>
        <strain evidence="3">BACA0444</strain>
    </source>
</reference>
<sequence length="355" mass="41002">MSFDEKIAALIQRIPELVVHLQTEEATKNALIMPFIAALGYDIFNPREVIPEFTADVGTKKGEKVDYAVMYGGEVIFLVECKKVDTDLSHAEMSQLFRYFQVTNARIAILTNGVQYNFYSDLEAPNKMDSKPFLELDLSDPKTPALKEVKKLAKDDFNLDQVLSVANELKYISAIKKYLFTQYESKCPDEDFVKFFFISANLGNRFTATAKEQFTPIVKKAFEQFINERIEDRLRSALQKEEKQLVEDSQIGAEEVKSEIITTEEELEGFRIVRAIIAKILDPERVIYRDTKSYMGILLDDNNRKPICRLCFNTKQKSIITFDQDRREVRHPIDALTDLYKYADEITKIVEIYQS</sequence>
<evidence type="ECO:0000259" key="1">
    <source>
        <dbReference type="Pfam" id="PF13588"/>
    </source>
</evidence>